<keyword evidence="1" id="KW-0732">Signal</keyword>
<dbReference type="Proteomes" id="UP000264006">
    <property type="component" value="Chromosome"/>
</dbReference>
<dbReference type="OrthoDB" id="9821030at2"/>
<dbReference type="EMBL" id="CP031165">
    <property type="protein sequence ID" value="AXV08200.1"/>
    <property type="molecule type" value="Genomic_DNA"/>
</dbReference>
<feature type="signal peptide" evidence="1">
    <location>
        <begin position="1"/>
        <end position="31"/>
    </location>
</feature>
<name>A0A346Y153_9ACTN</name>
<reference evidence="2 3" key="1">
    <citation type="submission" date="2018-09" db="EMBL/GenBank/DDBJ databases">
        <title>Complete genome sequence of Euzebya sp. DY32-46 isolated from seawater of Pacific Ocean.</title>
        <authorList>
            <person name="Xu L."/>
            <person name="Wu Y.-H."/>
            <person name="Xu X.-W."/>
        </authorList>
    </citation>
    <scope>NUCLEOTIDE SEQUENCE [LARGE SCALE GENOMIC DNA]</scope>
    <source>
        <strain evidence="2 3">DY32-46</strain>
    </source>
</reference>
<evidence type="ECO:0000256" key="1">
    <source>
        <dbReference type="SAM" id="SignalP"/>
    </source>
</evidence>
<dbReference type="KEGG" id="euz:DVS28_a3527"/>
<feature type="chain" id="PRO_5038553865" description="Choice-of-anchor G family protein" evidence="1">
    <location>
        <begin position="32"/>
        <end position="388"/>
    </location>
</feature>
<evidence type="ECO:0008006" key="4">
    <source>
        <dbReference type="Google" id="ProtNLM"/>
    </source>
</evidence>
<sequence>MQHTPHPGPRRPNRRLAALAVGLMMVSFATAATAQTSSSAVGVPVTMSVGSVGTRALTVTNFTGTEALTALPLVSGAPTNYRATVTDLDYVIDRDFDVVAEMGNLYPVTSTGEEPLAVDTASEDIIASGDVTLGLFQGLTATDVLADIQPTYLLELTTGLLDCTTLLTTTLTPLLTGADLVALPTTVADLCAAFGDVATAGDPAVELLGDLVEDLDLTGLIDEALGLVDGITGTQPFTDPSFLGLGSTDADAAGAPTATMLTLMSADAPVDLALLTDLIAAINAQITDVSGVDPTTVIPTEDIVQGLVNSGNTATAALGNEIAGLSNTLAQEAIINDLLSIVNGAIDLSVLDNLFGVYTAFPRITATAPTGTPAGSYAGTHTITLISQ</sequence>
<proteinExistence type="predicted"/>
<organism evidence="2 3">
    <name type="scientific">Euzebya pacifica</name>
    <dbReference type="NCBI Taxonomy" id="1608957"/>
    <lineage>
        <taxon>Bacteria</taxon>
        <taxon>Bacillati</taxon>
        <taxon>Actinomycetota</taxon>
        <taxon>Nitriliruptoria</taxon>
        <taxon>Euzebyales</taxon>
    </lineage>
</organism>
<protein>
    <recommendedName>
        <fullName evidence="4">Choice-of-anchor G family protein</fullName>
    </recommendedName>
</protein>
<gene>
    <name evidence="2" type="ORF">DVS28_a3527</name>
</gene>
<dbReference type="RefSeq" id="WP_114592575.1">
    <property type="nucleotide sequence ID" value="NZ_CP031165.1"/>
</dbReference>
<keyword evidence="3" id="KW-1185">Reference proteome</keyword>
<dbReference type="AlphaFoldDB" id="A0A346Y153"/>
<evidence type="ECO:0000313" key="3">
    <source>
        <dbReference type="Proteomes" id="UP000264006"/>
    </source>
</evidence>
<evidence type="ECO:0000313" key="2">
    <source>
        <dbReference type="EMBL" id="AXV08200.1"/>
    </source>
</evidence>
<accession>A0A346Y153</accession>